<sequence>MASADTQALTIPVKTAAELGLTGIDFPSDFVARFMAMDASGCWYAFDVQPTYEHDEWKASGGKWFEIGDDEKDGVVRTPAFARGVAAQDALFEIALAR</sequence>
<evidence type="ECO:0000313" key="2">
    <source>
        <dbReference type="Proteomes" id="UP001352263"/>
    </source>
</evidence>
<evidence type="ECO:0008006" key="3">
    <source>
        <dbReference type="Google" id="ProtNLM"/>
    </source>
</evidence>
<keyword evidence="2" id="KW-1185">Reference proteome</keyword>
<comment type="caution">
    <text evidence="1">The sequence shown here is derived from an EMBL/GenBank/DDBJ whole genome shotgun (WGS) entry which is preliminary data.</text>
</comment>
<organism evidence="1 2">
    <name type="scientific">Noviherbaspirillum album</name>
    <dbReference type="NCBI Taxonomy" id="3080276"/>
    <lineage>
        <taxon>Bacteria</taxon>
        <taxon>Pseudomonadati</taxon>
        <taxon>Pseudomonadota</taxon>
        <taxon>Betaproteobacteria</taxon>
        <taxon>Burkholderiales</taxon>
        <taxon>Oxalobacteraceae</taxon>
        <taxon>Noviherbaspirillum</taxon>
    </lineage>
</organism>
<evidence type="ECO:0000313" key="1">
    <source>
        <dbReference type="EMBL" id="MEC4723099.1"/>
    </source>
</evidence>
<accession>A0ABU6JHG0</accession>
<gene>
    <name evidence="1" type="ORF">RY831_28460</name>
</gene>
<name>A0ABU6JHG0_9BURK</name>
<protein>
    <recommendedName>
        <fullName evidence="3">SMI1/KNR4 family protein</fullName>
    </recommendedName>
</protein>
<dbReference type="EMBL" id="JAWIIV010000043">
    <property type="protein sequence ID" value="MEC4723099.1"/>
    <property type="molecule type" value="Genomic_DNA"/>
</dbReference>
<dbReference type="Proteomes" id="UP001352263">
    <property type="component" value="Unassembled WGS sequence"/>
</dbReference>
<reference evidence="1 2" key="1">
    <citation type="submission" date="2023-10" db="EMBL/GenBank/DDBJ databases">
        <title>Noviherbaspirillum sp. CPCC 100848 genome assembly.</title>
        <authorList>
            <person name="Li X.Y."/>
            <person name="Fang X.M."/>
        </authorList>
    </citation>
    <scope>NUCLEOTIDE SEQUENCE [LARGE SCALE GENOMIC DNA]</scope>
    <source>
        <strain evidence="1 2">CPCC 100848</strain>
    </source>
</reference>
<proteinExistence type="predicted"/>
<dbReference type="RefSeq" id="WP_326509721.1">
    <property type="nucleotide sequence ID" value="NZ_JAWIIV010000043.1"/>
</dbReference>